<dbReference type="FunFam" id="3.40.50.300:FF:000439">
    <property type="entry name" value="ATP-dependent RNA helicase HrpA"/>
    <property type="match status" value="1"/>
</dbReference>
<dbReference type="RefSeq" id="WP_131913484.1">
    <property type="nucleotide sequence ID" value="NZ_OU594967.1"/>
</dbReference>
<dbReference type="NCBIfam" id="NF008348">
    <property type="entry name" value="PRK11131.1"/>
    <property type="match status" value="1"/>
</dbReference>
<dbReference type="FunFam" id="3.40.50.300:FF:000575">
    <property type="entry name" value="ATP-dependent helicase hrpA"/>
    <property type="match status" value="1"/>
</dbReference>
<dbReference type="NCBIfam" id="TIGR01967">
    <property type="entry name" value="DEAH_box_HrpA"/>
    <property type="match status" value="1"/>
</dbReference>
<organism evidence="10 11">
    <name type="scientific">Celerinatantimonas diazotrophica</name>
    <dbReference type="NCBI Taxonomy" id="412034"/>
    <lineage>
        <taxon>Bacteria</taxon>
        <taxon>Pseudomonadati</taxon>
        <taxon>Pseudomonadota</taxon>
        <taxon>Gammaproteobacteria</taxon>
        <taxon>Celerinatantimonadaceae</taxon>
        <taxon>Celerinatantimonas</taxon>
    </lineage>
</organism>
<dbReference type="OrthoDB" id="9805617at2"/>
<dbReference type="Pfam" id="PF21010">
    <property type="entry name" value="HA2_C"/>
    <property type="match status" value="1"/>
</dbReference>
<evidence type="ECO:0000256" key="3">
    <source>
        <dbReference type="ARBA" id="ARBA00022741"/>
    </source>
</evidence>
<dbReference type="PANTHER" id="PTHR18934">
    <property type="entry name" value="ATP-DEPENDENT RNA HELICASE"/>
    <property type="match status" value="1"/>
</dbReference>
<dbReference type="Gene3D" id="1.20.120.1080">
    <property type="match status" value="1"/>
</dbReference>
<comment type="caution">
    <text evidence="10">The sequence shown here is derived from an EMBL/GenBank/DDBJ whole genome shotgun (WGS) entry which is preliminary data.</text>
</comment>
<dbReference type="CDD" id="cd18791">
    <property type="entry name" value="SF2_C_RHA"/>
    <property type="match status" value="1"/>
</dbReference>
<gene>
    <name evidence="10" type="ORF">EV690_2728</name>
</gene>
<comment type="catalytic activity">
    <reaction evidence="7">
        <text>ATP + H2O = ADP + phosphate + H(+)</text>
        <dbReference type="Rhea" id="RHEA:13065"/>
        <dbReference type="ChEBI" id="CHEBI:15377"/>
        <dbReference type="ChEBI" id="CHEBI:15378"/>
        <dbReference type="ChEBI" id="CHEBI:30616"/>
        <dbReference type="ChEBI" id="CHEBI:43474"/>
        <dbReference type="ChEBI" id="CHEBI:456216"/>
        <dbReference type="EC" id="3.6.4.13"/>
    </reaction>
</comment>
<dbReference type="Pfam" id="PF07717">
    <property type="entry name" value="OB_NTP_bind"/>
    <property type="match status" value="1"/>
</dbReference>
<evidence type="ECO:0000256" key="1">
    <source>
        <dbReference type="ARBA" id="ARBA00008792"/>
    </source>
</evidence>
<dbReference type="InterPro" id="IPR014001">
    <property type="entry name" value="Helicase_ATP-bd"/>
</dbReference>
<keyword evidence="4" id="KW-0378">Hydrolase</keyword>
<reference evidence="10 11" key="1">
    <citation type="submission" date="2019-03" db="EMBL/GenBank/DDBJ databases">
        <title>Genomic Encyclopedia of Type Strains, Phase IV (KMG-IV): sequencing the most valuable type-strain genomes for metagenomic binning, comparative biology and taxonomic classification.</title>
        <authorList>
            <person name="Goeker M."/>
        </authorList>
    </citation>
    <scope>NUCLEOTIDE SEQUENCE [LARGE SCALE GENOMIC DNA]</scope>
    <source>
        <strain evidence="10 11">DSM 18577</strain>
    </source>
</reference>
<dbReference type="SMART" id="SM00487">
    <property type="entry name" value="DEXDc"/>
    <property type="match status" value="1"/>
</dbReference>
<dbReference type="InterPro" id="IPR027417">
    <property type="entry name" value="P-loop_NTPase"/>
</dbReference>
<evidence type="ECO:0000313" key="10">
    <source>
        <dbReference type="EMBL" id="TCK47683.1"/>
    </source>
</evidence>
<dbReference type="SUPFAM" id="SSF52540">
    <property type="entry name" value="P-loop containing nucleoside triphosphate hydrolases"/>
    <property type="match status" value="1"/>
</dbReference>
<evidence type="ECO:0000256" key="7">
    <source>
        <dbReference type="ARBA" id="ARBA00047984"/>
    </source>
</evidence>
<comment type="similarity">
    <text evidence="1">Belongs to the DEAD box helicase family. DEAH subfamily.</text>
</comment>
<keyword evidence="6" id="KW-0067">ATP-binding</keyword>
<dbReference type="PROSITE" id="PS51194">
    <property type="entry name" value="HELICASE_CTER"/>
    <property type="match status" value="1"/>
</dbReference>
<evidence type="ECO:0000259" key="9">
    <source>
        <dbReference type="PROSITE" id="PS51194"/>
    </source>
</evidence>
<dbReference type="GO" id="GO:0003724">
    <property type="term" value="F:RNA helicase activity"/>
    <property type="evidence" value="ECO:0007669"/>
    <property type="project" value="UniProtKB-EC"/>
</dbReference>
<dbReference type="InterPro" id="IPR011545">
    <property type="entry name" value="DEAD/DEAH_box_helicase_dom"/>
</dbReference>
<name>A0A4R1JAK9_9GAMM</name>
<dbReference type="EC" id="3.6.4.13" evidence="2"/>
<evidence type="ECO:0000256" key="6">
    <source>
        <dbReference type="ARBA" id="ARBA00022840"/>
    </source>
</evidence>
<dbReference type="FunFam" id="1.20.120.1080:FF:000005">
    <property type="entry name" value="ATP-dependent helicase HrpA"/>
    <property type="match status" value="1"/>
</dbReference>
<keyword evidence="5 10" id="KW-0347">Helicase</keyword>
<evidence type="ECO:0000259" key="8">
    <source>
        <dbReference type="PROSITE" id="PS51192"/>
    </source>
</evidence>
<dbReference type="Proteomes" id="UP000295565">
    <property type="component" value="Unassembled WGS sequence"/>
</dbReference>
<dbReference type="InterPro" id="IPR007502">
    <property type="entry name" value="Helicase-assoc_dom"/>
</dbReference>
<evidence type="ECO:0000256" key="4">
    <source>
        <dbReference type="ARBA" id="ARBA00022801"/>
    </source>
</evidence>
<dbReference type="Gene3D" id="3.40.50.300">
    <property type="entry name" value="P-loop containing nucleotide triphosphate hydrolases"/>
    <property type="match status" value="2"/>
</dbReference>
<keyword evidence="11" id="KW-1185">Reference proteome</keyword>
<dbReference type="Pfam" id="PF00270">
    <property type="entry name" value="DEAD"/>
    <property type="match status" value="1"/>
</dbReference>
<dbReference type="InterPro" id="IPR001650">
    <property type="entry name" value="Helicase_C-like"/>
</dbReference>
<dbReference type="SMART" id="SM00382">
    <property type="entry name" value="AAA"/>
    <property type="match status" value="1"/>
</dbReference>
<dbReference type="InterPro" id="IPR024590">
    <property type="entry name" value="HrpA_C"/>
</dbReference>
<dbReference type="SMART" id="SM00490">
    <property type="entry name" value="HELICc"/>
    <property type="match status" value="1"/>
</dbReference>
<feature type="domain" description="Helicase ATP-binding" evidence="8">
    <location>
        <begin position="81"/>
        <end position="244"/>
    </location>
</feature>
<dbReference type="InterPro" id="IPR003593">
    <property type="entry name" value="AAA+_ATPase"/>
</dbReference>
<evidence type="ECO:0000256" key="2">
    <source>
        <dbReference type="ARBA" id="ARBA00012552"/>
    </source>
</evidence>
<dbReference type="PROSITE" id="PS51192">
    <property type="entry name" value="HELICASE_ATP_BIND_1"/>
    <property type="match status" value="1"/>
</dbReference>
<dbReference type="InterPro" id="IPR011709">
    <property type="entry name" value="DEAD-box_helicase_OB_fold"/>
</dbReference>
<dbReference type="GO" id="GO:0005524">
    <property type="term" value="F:ATP binding"/>
    <property type="evidence" value="ECO:0007669"/>
    <property type="project" value="UniProtKB-KW"/>
</dbReference>
<evidence type="ECO:0000256" key="5">
    <source>
        <dbReference type="ARBA" id="ARBA00022806"/>
    </source>
</evidence>
<dbReference type="EMBL" id="SMGD01000014">
    <property type="protein sequence ID" value="TCK47683.1"/>
    <property type="molecule type" value="Genomic_DNA"/>
</dbReference>
<proteinExistence type="inferred from homology"/>
<keyword evidence="3" id="KW-0547">Nucleotide-binding</keyword>
<dbReference type="GO" id="GO:0003723">
    <property type="term" value="F:RNA binding"/>
    <property type="evidence" value="ECO:0007669"/>
    <property type="project" value="TreeGrafter"/>
</dbReference>
<dbReference type="Pfam" id="PF00271">
    <property type="entry name" value="Helicase_C"/>
    <property type="match status" value="1"/>
</dbReference>
<dbReference type="SMART" id="SM00847">
    <property type="entry name" value="HA2"/>
    <property type="match status" value="1"/>
</dbReference>
<accession>A0A4R1JAK9</accession>
<feature type="domain" description="Helicase C-terminal" evidence="9">
    <location>
        <begin position="269"/>
        <end position="436"/>
    </location>
</feature>
<evidence type="ECO:0000313" key="11">
    <source>
        <dbReference type="Proteomes" id="UP000295565"/>
    </source>
</evidence>
<dbReference type="GO" id="GO:0016787">
    <property type="term" value="F:hydrolase activity"/>
    <property type="evidence" value="ECO:0007669"/>
    <property type="project" value="UniProtKB-KW"/>
</dbReference>
<dbReference type="PANTHER" id="PTHR18934:SF99">
    <property type="entry name" value="ATP-DEPENDENT RNA HELICASE DHX37-RELATED"/>
    <property type="match status" value="1"/>
</dbReference>
<sequence length="1293" mass="147774">MQPSIAQLQDQLSEVLCKDRHRFSQALKRLRRNPPSSAQALEKLTAQMAASKMKVQQRCADVPRLEYPTELPVVSAKDDIAEAIANHQVVIIAGETGSGKTTQLPKICLELGLGQRGLIGHTQPRRLAARSVCARLCDEMKVQQGEQVGYKIRFNDQVSEQTLVKLMTDGVLLAELQNDRFLSQYEVLIIDEAHERSLNIDFILGYLKHILAKRVDLKVIITSATIDPERFSKHFDHAPMLLVEGRTYPVETRYRPVSDDGKDRDLIDAIDDAVDELYREKRGDILIFMNGEREIRDTADWLRRRQLPHTEVLPLYARLSNAEQNKIFSSHTGRRIVLATNVAETSLTVPGIRYVIDPGTARISRYSARAKVQRLPIEAISQASANQRKGRCGRVSDGICIRLYSEEDFNSRPEFTDPEIRRTNLASVILQMAALRLGDIQNFPFIDPPEQRSINDGINLLEELGAVKAQRGRKVQVSLTSMGYQLARLPVDPRMARMVIAGGQFGCVREVMVICAALSIQDPRERPLDAQQAADQQHQRFVDKSSDFVSYLNLWDYLREKIRELSNNQFRKLCRKEFLAYLRIREWQDIYQQLRQVAAELGLKVNQQRADYDLVHQAMTCGLLSQIGFRDKEREFLGARNTRFVIFPGSALAKKPPKWIISAELVETSRLFARDVATIKPEWLEKLGDHLVKVSYSEPHWSAKQGAVLAYQSKTLFGVPIVVRRLCQYGQVDQRVSREIFIRGALVEGQWRQQPDFLKANQSLIDEVEELEHKSRRRDVRVDDEDLYQFYAARLPDDIVSIRHFNRWWKKVSQKDPHLLNFEKQMLMRHDAEQVTKAQYPDMWQQGALSLPLSYVFEPGHIDDGVSITIPLAMLNQVDDRGFDWQIPAFREELIIAMIKSLPKVLRRNFVPAPNYAKAALEALPSMAEEPLHKALAHQLLRMTGVRIDPESWDLSQLPDHLKMNFKITDNGKLIAQGRDLSELKVKLKSQVTKQLNQRAKQVDLQEKNLTDWPSKSLPKEVTSEVAGLKLKSYPALVDQKDHVAIQMFDRPEQASQVHRAGVRRLLLLHVPSPIKYLQQKLPNKTKLGLYFNPFGKIENLLDDCIDAAVDKLVEPDGIRSEKDFFAAKEKVRAELADTTLKITAEVEQVLSAHYSITRKMKGKVALDQVMAYNDIKSQLESLVYRGFVCQSGDQKIADLQRYLKAVERRLEKLPIDPNKDRLAMIQLKPAMDAYQGLASKLTNHPGKDQILSQIHWMIEELRVSLFAQQLGTAMPISAKRVCQRVEYITKEL</sequence>
<dbReference type="Pfam" id="PF11898">
    <property type="entry name" value="DUF3418"/>
    <property type="match status" value="1"/>
</dbReference>
<dbReference type="InterPro" id="IPR010222">
    <property type="entry name" value="RNA_helicase_HrpA"/>
</dbReference>
<protein>
    <recommendedName>
        <fullName evidence="2">RNA helicase</fullName>
        <ecNumber evidence="2">3.6.4.13</ecNumber>
    </recommendedName>
</protein>